<dbReference type="InterPro" id="IPR015500">
    <property type="entry name" value="Peptidase_S8_subtilisin-rel"/>
</dbReference>
<dbReference type="EMBL" id="JARBHA010000013">
    <property type="protein sequence ID" value="KAJ9685102.1"/>
    <property type="molecule type" value="Genomic_DNA"/>
</dbReference>
<dbReference type="SUPFAM" id="SSF52743">
    <property type="entry name" value="Subtilisin-like"/>
    <property type="match status" value="1"/>
</dbReference>
<reference evidence="12 13" key="1">
    <citation type="journal article" date="2023" name="BMC Biotechnol.">
        <title>Vitis rotundifolia cv Carlos genome sequencing.</title>
        <authorList>
            <person name="Huff M."/>
            <person name="Hulse-Kemp A."/>
            <person name="Scheffler B."/>
            <person name="Youngblood R."/>
            <person name="Simpson S."/>
            <person name="Babiker E."/>
            <person name="Staton M."/>
        </authorList>
    </citation>
    <scope>NUCLEOTIDE SEQUENCE [LARGE SCALE GENOMIC DNA]</scope>
    <source>
        <tissue evidence="12">Leaf</tissue>
    </source>
</reference>
<dbReference type="Pfam" id="PF05922">
    <property type="entry name" value="Inhibitor_I9"/>
    <property type="match status" value="1"/>
</dbReference>
<sequence>MASILQFFLSLCLLHLLISLSAASNENEIPKSYVVYMGKSSNNHGGEAEVAESSHLQLLSSIIPSSESERISLIHSYNHAFKGFSAMLTQHEASILSGHEEIVSIFPDPLLQLHTTRSWDFLNVESGTTSTPLFHHNLSRDVIIGVIDTGIWPESPSFNDNGIGEIPSRWKGVCMEGSDFKKSNCNRKLIGARYYNTPKALIPPKSSSNKSHPINITGSPRDSVGHGTHTTSIAAGAPIANASYYGLAPGTARGGSPSARIASYKACSLEGCSGSTILKAFDDAIKDGVDIISVSIGMTSIFQSDFLNDPIAIGAFHAQQMGVMVVCSAGNSGPDPYTIVNSAPWIFTVAASNIDRDFQSTVVLGNGKTFPGPAINFSNLTRSKTYPLARAEDVAAAFTPSSDARSCYPGSLDPKKVRGKIIVCSGDGSNPRRIQKLVVEDAKAIGMILIDELQKGSPFESGIYPFTEVGDIAGFHILKYINSTKNPTATILPTKEVPRIRPAPVVAFFSSRGPGGLTENILKPDIMAPGVAILAAMIPKTEAGSVPIGRKVSKFGIRSGTSMACPHVTGAAAFIKSVHPQWSSSMIRSALMTTAIISNNMRKDLTNSTGFSANPHEMGVGEISPLKALYPGLVFETTTEDYLHFLCYYGYPEKTIRAVANKKFSCPSTSFDELISNINYPSISISKLDRHLAAQTVTRTVMNVGSPNSTYIAQLHAPVGLEVTVSPKKIVFVEGLERATFKVSFNGKEASRGYCFGSITWFDGLHSVRTVFAVNVE</sequence>
<feature type="chain" id="PRO_5041326576" description="CO(2)-response secreted protease" evidence="8">
    <location>
        <begin position="24"/>
        <end position="777"/>
    </location>
</feature>
<dbReference type="CDD" id="cd02120">
    <property type="entry name" value="PA_subtilisin_like"/>
    <property type="match status" value="1"/>
</dbReference>
<dbReference type="InterPro" id="IPR023828">
    <property type="entry name" value="Peptidase_S8_Ser-AS"/>
</dbReference>
<feature type="active site" description="Charge relay system" evidence="6 7">
    <location>
        <position position="148"/>
    </location>
</feature>
<dbReference type="GO" id="GO:0006508">
    <property type="term" value="P:proteolysis"/>
    <property type="evidence" value="ECO:0007669"/>
    <property type="project" value="UniProtKB-KW"/>
</dbReference>
<organism evidence="12 13">
    <name type="scientific">Vitis rotundifolia</name>
    <name type="common">Muscadine grape</name>
    <dbReference type="NCBI Taxonomy" id="103349"/>
    <lineage>
        <taxon>Eukaryota</taxon>
        <taxon>Viridiplantae</taxon>
        <taxon>Streptophyta</taxon>
        <taxon>Embryophyta</taxon>
        <taxon>Tracheophyta</taxon>
        <taxon>Spermatophyta</taxon>
        <taxon>Magnoliopsida</taxon>
        <taxon>eudicotyledons</taxon>
        <taxon>Gunneridae</taxon>
        <taxon>Pentapetalae</taxon>
        <taxon>rosids</taxon>
        <taxon>Vitales</taxon>
        <taxon>Vitaceae</taxon>
        <taxon>Viteae</taxon>
        <taxon>Vitis</taxon>
    </lineage>
</organism>
<dbReference type="InterPro" id="IPR041469">
    <property type="entry name" value="Subtilisin-like_FN3"/>
</dbReference>
<feature type="domain" description="Peptidase S8/S53" evidence="9">
    <location>
        <begin position="140"/>
        <end position="612"/>
    </location>
</feature>
<evidence type="ECO:0000256" key="2">
    <source>
        <dbReference type="ARBA" id="ARBA00022670"/>
    </source>
</evidence>
<dbReference type="InterPro" id="IPR034197">
    <property type="entry name" value="Peptidases_S8_3"/>
</dbReference>
<dbReference type="PANTHER" id="PTHR10795">
    <property type="entry name" value="PROPROTEIN CONVERTASE SUBTILISIN/KEXIN"/>
    <property type="match status" value="1"/>
</dbReference>
<evidence type="ECO:0000313" key="13">
    <source>
        <dbReference type="Proteomes" id="UP001168098"/>
    </source>
</evidence>
<gene>
    <name evidence="12" type="ORF">PVL29_017217</name>
</gene>
<dbReference type="Pfam" id="PF17766">
    <property type="entry name" value="fn3_6"/>
    <property type="match status" value="1"/>
</dbReference>
<dbReference type="Pfam" id="PF00082">
    <property type="entry name" value="Peptidase_S8"/>
    <property type="match status" value="1"/>
</dbReference>
<dbReference type="PROSITE" id="PS00138">
    <property type="entry name" value="SUBTILASE_SER"/>
    <property type="match status" value="1"/>
</dbReference>
<dbReference type="AlphaFoldDB" id="A0AA39DK71"/>
<keyword evidence="2 7" id="KW-0645">Protease</keyword>
<comment type="caution">
    <text evidence="12">The sequence shown here is derived from an EMBL/GenBank/DDBJ whole genome shotgun (WGS) entry which is preliminary data.</text>
</comment>
<feature type="domain" description="Subtilisin-like protease fibronectin type-III" evidence="11">
    <location>
        <begin position="677"/>
        <end position="774"/>
    </location>
</feature>
<dbReference type="InterPro" id="IPR045051">
    <property type="entry name" value="SBT"/>
</dbReference>
<evidence type="ECO:0000259" key="11">
    <source>
        <dbReference type="Pfam" id="PF17766"/>
    </source>
</evidence>
<evidence type="ECO:0000256" key="1">
    <source>
        <dbReference type="ARBA" id="ARBA00011073"/>
    </source>
</evidence>
<evidence type="ECO:0000256" key="6">
    <source>
        <dbReference type="PIRSR" id="PIRSR615500-1"/>
    </source>
</evidence>
<keyword evidence="4 7" id="KW-0378">Hydrolase</keyword>
<feature type="domain" description="Inhibitor I9" evidence="10">
    <location>
        <begin position="32"/>
        <end position="114"/>
    </location>
</feature>
<dbReference type="CDD" id="cd04852">
    <property type="entry name" value="Peptidases_S8_3"/>
    <property type="match status" value="1"/>
</dbReference>
<dbReference type="InterPro" id="IPR036852">
    <property type="entry name" value="Peptidase_S8/S53_dom_sf"/>
</dbReference>
<dbReference type="Gene3D" id="2.60.40.2310">
    <property type="match status" value="1"/>
</dbReference>
<evidence type="ECO:0000256" key="8">
    <source>
        <dbReference type="SAM" id="SignalP"/>
    </source>
</evidence>
<evidence type="ECO:0000256" key="4">
    <source>
        <dbReference type="ARBA" id="ARBA00022801"/>
    </source>
</evidence>
<dbReference type="Gene3D" id="3.40.50.200">
    <property type="entry name" value="Peptidase S8/S53 domain"/>
    <property type="match status" value="1"/>
</dbReference>
<dbReference type="Proteomes" id="UP001168098">
    <property type="component" value="Unassembled WGS sequence"/>
</dbReference>
<evidence type="ECO:0000256" key="7">
    <source>
        <dbReference type="PROSITE-ProRule" id="PRU01240"/>
    </source>
</evidence>
<dbReference type="InterPro" id="IPR000209">
    <property type="entry name" value="Peptidase_S8/S53_dom"/>
</dbReference>
<evidence type="ECO:0008006" key="14">
    <source>
        <dbReference type="Google" id="ProtNLM"/>
    </source>
</evidence>
<keyword evidence="13" id="KW-1185">Reference proteome</keyword>
<evidence type="ECO:0000259" key="10">
    <source>
        <dbReference type="Pfam" id="PF05922"/>
    </source>
</evidence>
<evidence type="ECO:0000256" key="3">
    <source>
        <dbReference type="ARBA" id="ARBA00022729"/>
    </source>
</evidence>
<dbReference type="PROSITE" id="PS51892">
    <property type="entry name" value="SUBTILASE"/>
    <property type="match status" value="1"/>
</dbReference>
<dbReference type="InterPro" id="IPR010259">
    <property type="entry name" value="S8pro/Inhibitor_I9"/>
</dbReference>
<protein>
    <recommendedName>
        <fullName evidence="14">CO(2)-response secreted protease</fullName>
    </recommendedName>
</protein>
<dbReference type="Gene3D" id="3.50.30.30">
    <property type="match status" value="1"/>
</dbReference>
<keyword evidence="3 8" id="KW-0732">Signal</keyword>
<evidence type="ECO:0000259" key="9">
    <source>
        <dbReference type="Pfam" id="PF00082"/>
    </source>
</evidence>
<name>A0AA39DK71_VITRO</name>
<feature type="active site" description="Charge relay system" evidence="6 7">
    <location>
        <position position="562"/>
    </location>
</feature>
<dbReference type="InterPro" id="IPR037045">
    <property type="entry name" value="S8pro/Inhibitor_I9_sf"/>
</dbReference>
<dbReference type="PRINTS" id="PR00723">
    <property type="entry name" value="SUBTILISIN"/>
</dbReference>
<evidence type="ECO:0000256" key="5">
    <source>
        <dbReference type="ARBA" id="ARBA00022825"/>
    </source>
</evidence>
<dbReference type="FunFam" id="3.40.50.200:FF:000006">
    <property type="entry name" value="Subtilisin-like protease SBT1.5"/>
    <property type="match status" value="1"/>
</dbReference>
<feature type="signal peptide" evidence="8">
    <location>
        <begin position="1"/>
        <end position="23"/>
    </location>
</feature>
<keyword evidence="5 7" id="KW-0720">Serine protease</keyword>
<dbReference type="GO" id="GO:0004252">
    <property type="term" value="F:serine-type endopeptidase activity"/>
    <property type="evidence" value="ECO:0007669"/>
    <property type="project" value="UniProtKB-UniRule"/>
</dbReference>
<proteinExistence type="inferred from homology"/>
<dbReference type="Gene3D" id="3.30.70.80">
    <property type="entry name" value="Peptidase S8 propeptide/proteinase inhibitor I9"/>
    <property type="match status" value="1"/>
</dbReference>
<evidence type="ECO:0000313" key="12">
    <source>
        <dbReference type="EMBL" id="KAJ9685102.1"/>
    </source>
</evidence>
<comment type="similarity">
    <text evidence="1 7">Belongs to the peptidase S8 family.</text>
</comment>
<feature type="active site" description="Charge relay system" evidence="6 7">
    <location>
        <position position="226"/>
    </location>
</feature>
<accession>A0AA39DK71</accession>